<keyword evidence="3" id="KW-1185">Reference proteome</keyword>
<gene>
    <name evidence="2" type="ORF">JQC75_07280</name>
</gene>
<evidence type="ECO:0000256" key="1">
    <source>
        <dbReference type="SAM" id="MobiDB-lite"/>
    </source>
</evidence>
<reference evidence="2 3" key="1">
    <citation type="journal article" date="2012" name="Antonie Van Leeuwenhoek">
        <title>Shewanella litorisediminis sp. nov., a gammaproteobacterium isolated from a tidal flat sediment.</title>
        <authorList>
            <person name="Lee M.H."/>
            <person name="Yoon J.H."/>
        </authorList>
    </citation>
    <scope>NUCLEOTIDE SEQUENCE [LARGE SCALE GENOMIC DNA]</scope>
    <source>
        <strain evidence="2 3">SMK1-12</strain>
    </source>
</reference>
<dbReference type="EMBL" id="CP069213">
    <property type="protein sequence ID" value="QRH03196.1"/>
    <property type="molecule type" value="Genomic_DNA"/>
</dbReference>
<name>A0ABX7G7E7_9GAMM</name>
<dbReference type="Pfam" id="PF11739">
    <property type="entry name" value="YdbH-like"/>
    <property type="match status" value="1"/>
</dbReference>
<dbReference type="RefSeq" id="WP_203326755.1">
    <property type="nucleotide sequence ID" value="NZ_CP069213.1"/>
</dbReference>
<evidence type="ECO:0000313" key="3">
    <source>
        <dbReference type="Proteomes" id="UP000596252"/>
    </source>
</evidence>
<organism evidence="2 3">
    <name type="scientific">Shewanella litorisediminis</name>
    <dbReference type="NCBI Taxonomy" id="1173586"/>
    <lineage>
        <taxon>Bacteria</taxon>
        <taxon>Pseudomonadati</taxon>
        <taxon>Pseudomonadota</taxon>
        <taxon>Gammaproteobacteria</taxon>
        <taxon>Alteromonadales</taxon>
        <taxon>Shewanellaceae</taxon>
        <taxon>Shewanella</taxon>
    </lineage>
</organism>
<evidence type="ECO:0000313" key="2">
    <source>
        <dbReference type="EMBL" id="QRH03196.1"/>
    </source>
</evidence>
<accession>A0ABX7G7E7</accession>
<feature type="compositionally biased region" description="Low complexity" evidence="1">
    <location>
        <begin position="488"/>
        <end position="501"/>
    </location>
</feature>
<feature type="region of interest" description="Disordered" evidence="1">
    <location>
        <begin position="479"/>
        <end position="526"/>
    </location>
</feature>
<dbReference type="InterPro" id="IPR021730">
    <property type="entry name" value="YdbH"/>
</dbReference>
<sequence length="1071" mass="115272">MAKRAVRLLGILLLCLLLLSAGAAALLWYQGKDWLTSLARHELAKSGVTLNSLAWRIESHGITLENLNLDIEDSRLQLAGLRFTFDKSLTELTQNTVTGYLKGELSFPLPQSIALEQSYVFLGSRSLMAAGTHQADDRAALALDLNKLPHIALGPIDIDTQQGKLLRLEYLSLSEDRRLLSRIANPDGNKILDLHANLGRDAWQTELGLSLPAAHELLKRLADTALPITPDNPLFGFLQQLRRLETRFEPSISGELHIQNRLTLKSAALRSEFNLKQAALTLDALEQVHFDLSDTELKANVDGGAASARLSPLMISTTLSQSQRQALLMAFGTDSAPLPASAESNPDPALNTADILQAPLDWLSTLDSALLEAKPLSLKLALPKGISMTSGEATAAHIIADASAGPWQLALAASPTLNSRLQQPLDGLLGPVELKLAHSGEINLSALLSGLGITLTAGTGKAATINLGKPRLSLTAQLASRLTSEETSQQASQQAAQPMSQKSRGAPVTASAGLNDEAASDGNSASSPNIIGLELDEFSLGFDRADLNSDSTHTLSQVSLGESLLHLNKSLNSHIRASYRPATASHPGELNVALGEKTVDSQKTELEFRARGVSIRQKPVAQQALAQGQVKAPAQALTKLDVGDISLRAAVQKPWALSLPLNAVPKENALLEQLLSSMPELASTLSLSDIRVQRQAPHSADSKRLKTTRFEVDWLELKQQLTANPGQVQTHEQWQLGQHQPIRLNSQHQLGLMAGAVQTVNASWQGDNSLGNWREALAGSLNLSIDIPLSGNTHLNAEIALDLAKQTTDIRLKTDLSDLEGSVGSYPFRGGNLSATCGLFQDKRRDSDFRLGCDNLSWSLDHFQPGIILSDMSGQGTLALQSTEDGTLSEFDIDMTSRGKLLEGEFLLPKFKLNLKQPSHAYLVLTGLSLEEMLALQPVEGIRADGIFDGVLPVDVRARKVSVSGGRIAARAPGGLIEVSNNPAVDELVASQPHLALVFDALKHLEYSSLAGSFDMVESGDAIISVEVKGKSEGIERPVHLNYSHEENLLQLIRSLTISEKLQSHIEQSVN</sequence>
<protein>
    <submittedName>
        <fullName evidence="2">YdbH domain-containing protein</fullName>
    </submittedName>
</protein>
<dbReference type="Proteomes" id="UP000596252">
    <property type="component" value="Chromosome"/>
</dbReference>
<proteinExistence type="predicted"/>